<evidence type="ECO:0000313" key="2">
    <source>
        <dbReference type="Proteomes" id="UP000635278"/>
    </source>
</evidence>
<sequence length="531" mass="55716">MLHTARSLRGMVTAPHHLASQAGLQVLRAGGSAIEAVVATAAALAVVYPHMTSIGGDGFWLICWPDGRTETIDACGGAAAAADLELYRKAGLDAVPWRGPLAANTVAGTVSGWALALERAKAERGGVLSLAQILAEAIRYAEEGVPVTAGGAAIAAQKSAELRAAPGYAAVFEPDGRPLLEGEILRNPALGATLRELASAGLRSFYDGVLAERIAADLAAAGSPVSAADLAAHKAQLRAPLSVRIHDATLFNMAPPTQGIASLLILALFDRLKADEGESFAHIHGLIEATKRAFRYRDTHVGDPAYMTVEAQHILDDAAALDRMAAAIDPRRAAPWPHPSQAGDTVWLGATDASGLSVSMIQSTYFEFGSGVVLPQTGIAWQNRGASFRLAEDGWNALRPGRKPFHTLNPAGARFDDGRVMVYGTMGGEGQPQTQAAVFSRYARYGMGLQAAVTAPRWLLGKTWGEESVTLKYEDRFSPELIGQLGAAGHALERVAPFTSMMGHAGGLVYHLDGVIEGATDPRSDGGVAAW</sequence>
<gene>
    <name evidence="1" type="ORF">GOB93_16345</name>
</gene>
<name>A0ABX0JRV0_9PROT</name>
<comment type="caution">
    <text evidence="1">The sequence shown here is derived from an EMBL/GenBank/DDBJ whole genome shotgun (WGS) entry which is preliminary data.</text>
</comment>
<dbReference type="Pfam" id="PF01019">
    <property type="entry name" value="G_glu_transpept"/>
    <property type="match status" value="1"/>
</dbReference>
<evidence type="ECO:0000313" key="1">
    <source>
        <dbReference type="EMBL" id="NHN86198.1"/>
    </source>
</evidence>
<organism evidence="1 2">
    <name type="scientific">Acetobacter musti</name>
    <dbReference type="NCBI Taxonomy" id="864732"/>
    <lineage>
        <taxon>Bacteria</taxon>
        <taxon>Pseudomonadati</taxon>
        <taxon>Pseudomonadota</taxon>
        <taxon>Alphaproteobacteria</taxon>
        <taxon>Acetobacterales</taxon>
        <taxon>Acetobacteraceae</taxon>
        <taxon>Acetobacter</taxon>
    </lineage>
</organism>
<protein>
    <submittedName>
        <fullName evidence="1">Gamma-glutamyltransferase</fullName>
    </submittedName>
</protein>
<dbReference type="Gene3D" id="1.10.246.130">
    <property type="match status" value="1"/>
</dbReference>
<dbReference type="PRINTS" id="PR01210">
    <property type="entry name" value="GGTRANSPTASE"/>
</dbReference>
<keyword evidence="2" id="KW-1185">Reference proteome</keyword>
<dbReference type="Proteomes" id="UP000635278">
    <property type="component" value="Unassembled WGS sequence"/>
</dbReference>
<dbReference type="PANTHER" id="PTHR43881:SF5">
    <property type="entry name" value="GAMMA-GLUTAMYLTRANSPEPTIDASE"/>
    <property type="match status" value="1"/>
</dbReference>
<dbReference type="PANTHER" id="PTHR43881">
    <property type="entry name" value="GAMMA-GLUTAMYLTRANSPEPTIDASE (AFU_ORTHOLOGUE AFUA_4G13580)"/>
    <property type="match status" value="1"/>
</dbReference>
<accession>A0ABX0JRV0</accession>
<dbReference type="SUPFAM" id="SSF56235">
    <property type="entry name" value="N-terminal nucleophile aminohydrolases (Ntn hydrolases)"/>
    <property type="match status" value="1"/>
</dbReference>
<dbReference type="Gene3D" id="3.60.20.40">
    <property type="match status" value="1"/>
</dbReference>
<reference evidence="1 2" key="1">
    <citation type="journal article" date="2020" name="Int. J. Syst. Evol. Microbiol.">
        <title>Novel acetic acid bacteria from cider fermentations: Acetobacter conturbans sp. nov. and Acetobacter fallax sp. nov.</title>
        <authorList>
            <person name="Sombolestani A.S."/>
            <person name="Cleenwerck I."/>
            <person name="Cnockaert M."/>
            <person name="Borremans W."/>
            <person name="Wieme A.D."/>
            <person name="De Vuyst L."/>
            <person name="Vandamme P."/>
        </authorList>
    </citation>
    <scope>NUCLEOTIDE SEQUENCE [LARGE SCALE GENOMIC DNA]</scope>
    <source>
        <strain evidence="1 2">LMG 30640</strain>
    </source>
</reference>
<dbReference type="InterPro" id="IPR043138">
    <property type="entry name" value="GGT_lsub"/>
</dbReference>
<dbReference type="EMBL" id="WOTB01000028">
    <property type="protein sequence ID" value="NHN86198.1"/>
    <property type="molecule type" value="Genomic_DNA"/>
</dbReference>
<dbReference type="RefSeq" id="WP_173584576.1">
    <property type="nucleotide sequence ID" value="NZ_WOTB01000028.1"/>
</dbReference>
<dbReference type="InterPro" id="IPR029055">
    <property type="entry name" value="Ntn_hydrolases_N"/>
</dbReference>
<dbReference type="InterPro" id="IPR043137">
    <property type="entry name" value="GGT_ssub_C"/>
</dbReference>
<proteinExistence type="predicted"/>
<dbReference type="InterPro" id="IPR052896">
    <property type="entry name" value="GGT-like_enzyme"/>
</dbReference>